<dbReference type="Pfam" id="PF16868">
    <property type="entry name" value="NMT1_3"/>
    <property type="match status" value="1"/>
</dbReference>
<dbReference type="CDD" id="cd13520">
    <property type="entry name" value="PBP2_TAXI_TRAP"/>
    <property type="match status" value="1"/>
</dbReference>
<evidence type="ECO:0000256" key="1">
    <source>
        <dbReference type="SAM" id="SignalP"/>
    </source>
</evidence>
<name>A0ABQ3DB37_9RHOB</name>
<dbReference type="RefSeq" id="WP_189641142.1">
    <property type="nucleotide sequence ID" value="NZ_BMZF01000008.1"/>
</dbReference>
<feature type="signal peptide" evidence="1">
    <location>
        <begin position="1"/>
        <end position="24"/>
    </location>
</feature>
<sequence length="335" mass="34591">MAKFSKLAAGAVVTLAISATSVFAQSKDYVLNTASTGGTYHPVGTAISTLSKIKLLPSEGFSLTAVNSAGSAANVQAMGSGTADFAILQGLYGSYAATGTGPITEPQANVRSVTMLWQNVEQFVIAADKAASGTMDDMMAIKGMTVGMGSKNSGTIGSNGVLMAGLGIDIESDYELIYQGYGPTADAMSNGQAVAAGIPSGVPTGAITKLMASNEGKFKILDVTEEQLAAMDGDRKLWVPFNIPAGTYPGQAEDVNTIAQPNFLAVNASVDENHVYLLTKTMYENLGFLQAIHPATKAMAVEKALAGLPVPLHAGAAKYYQEVGLEIPAHLMPAN</sequence>
<evidence type="ECO:0000313" key="2">
    <source>
        <dbReference type="EMBL" id="GHA58953.1"/>
    </source>
</evidence>
<dbReference type="NCBIfam" id="TIGR02122">
    <property type="entry name" value="TRAP_TAXI"/>
    <property type="match status" value="1"/>
</dbReference>
<dbReference type="EMBL" id="BMZF01000008">
    <property type="protein sequence ID" value="GHA58953.1"/>
    <property type="molecule type" value="Genomic_DNA"/>
</dbReference>
<feature type="chain" id="PRO_5045079256" evidence="1">
    <location>
        <begin position="25"/>
        <end position="335"/>
    </location>
</feature>
<accession>A0ABQ3DB37</accession>
<evidence type="ECO:0000313" key="3">
    <source>
        <dbReference type="Proteomes" id="UP000634455"/>
    </source>
</evidence>
<gene>
    <name evidence="2" type="ORF">GCM10008927_25780</name>
</gene>
<comment type="caution">
    <text evidence="2">The sequence shown here is derived from an EMBL/GenBank/DDBJ whole genome shotgun (WGS) entry which is preliminary data.</text>
</comment>
<dbReference type="Proteomes" id="UP000634455">
    <property type="component" value="Unassembled WGS sequence"/>
</dbReference>
<protein>
    <submittedName>
        <fullName evidence="2">C4-dicarboxylate ABC transporter substrate-binding protein</fullName>
    </submittedName>
</protein>
<dbReference type="InterPro" id="IPR011852">
    <property type="entry name" value="TRAP_TAXI"/>
</dbReference>
<dbReference type="PANTHER" id="PTHR42941:SF1">
    <property type="entry name" value="SLL1037 PROTEIN"/>
    <property type="match status" value="1"/>
</dbReference>
<dbReference type="PANTHER" id="PTHR42941">
    <property type="entry name" value="SLL1037 PROTEIN"/>
    <property type="match status" value="1"/>
</dbReference>
<proteinExistence type="predicted"/>
<dbReference type="Gene3D" id="3.40.190.10">
    <property type="entry name" value="Periplasmic binding protein-like II"/>
    <property type="match status" value="2"/>
</dbReference>
<dbReference type="SUPFAM" id="SSF53850">
    <property type="entry name" value="Periplasmic binding protein-like II"/>
    <property type="match status" value="1"/>
</dbReference>
<reference evidence="3" key="1">
    <citation type="journal article" date="2019" name="Int. J. Syst. Evol. Microbiol.">
        <title>The Global Catalogue of Microorganisms (GCM) 10K type strain sequencing project: providing services to taxonomists for standard genome sequencing and annotation.</title>
        <authorList>
            <consortium name="The Broad Institute Genomics Platform"/>
            <consortium name="The Broad Institute Genome Sequencing Center for Infectious Disease"/>
            <person name="Wu L."/>
            <person name="Ma J."/>
        </authorList>
    </citation>
    <scope>NUCLEOTIDE SEQUENCE [LARGE SCALE GENOMIC DNA]</scope>
    <source>
        <strain evidence="3">KCTC 32465</strain>
    </source>
</reference>
<keyword evidence="1" id="KW-0732">Signal</keyword>
<keyword evidence="3" id="KW-1185">Reference proteome</keyword>
<organism evidence="2 3">
    <name type="scientific">Paramylibacter ulvae</name>
    <dbReference type="NCBI Taxonomy" id="1651968"/>
    <lineage>
        <taxon>Bacteria</taxon>
        <taxon>Pseudomonadati</taxon>
        <taxon>Pseudomonadota</taxon>
        <taxon>Alphaproteobacteria</taxon>
        <taxon>Rhodobacterales</taxon>
        <taxon>Paracoccaceae</taxon>
        <taxon>Paramylibacter</taxon>
    </lineage>
</organism>